<evidence type="ECO:0000313" key="2">
    <source>
        <dbReference type="Proteomes" id="UP000691718"/>
    </source>
</evidence>
<protein>
    <submittedName>
        <fullName evidence="1">(apollo) hypothetical protein</fullName>
    </submittedName>
</protein>
<dbReference type="Proteomes" id="UP000691718">
    <property type="component" value="Unassembled WGS sequence"/>
</dbReference>
<dbReference type="AlphaFoldDB" id="A0A8S3W3S7"/>
<keyword evidence="2" id="KW-1185">Reference proteome</keyword>
<sequence length="131" mass="14581">MELGLADKPNAIWNLDDTSFSKDPSKTKIVGLKSRAVTRVIATPGRDNTTVLLGASAIGEKTPPLIVLKGKYVWDEWTSPDAFPDTTYAATKNGWMQNTYLKPSSKNLFCRRLAIKVQSYLFITATQPMWV</sequence>
<proteinExistence type="predicted"/>
<evidence type="ECO:0000313" key="1">
    <source>
        <dbReference type="EMBL" id="CAG4939165.1"/>
    </source>
</evidence>
<dbReference type="OrthoDB" id="10035668at2759"/>
<accession>A0A8S3W3S7</accession>
<organism evidence="1 2">
    <name type="scientific">Parnassius apollo</name>
    <name type="common">Apollo butterfly</name>
    <name type="synonym">Papilio apollo</name>
    <dbReference type="NCBI Taxonomy" id="110799"/>
    <lineage>
        <taxon>Eukaryota</taxon>
        <taxon>Metazoa</taxon>
        <taxon>Ecdysozoa</taxon>
        <taxon>Arthropoda</taxon>
        <taxon>Hexapoda</taxon>
        <taxon>Insecta</taxon>
        <taxon>Pterygota</taxon>
        <taxon>Neoptera</taxon>
        <taxon>Endopterygota</taxon>
        <taxon>Lepidoptera</taxon>
        <taxon>Glossata</taxon>
        <taxon>Ditrysia</taxon>
        <taxon>Papilionoidea</taxon>
        <taxon>Papilionidae</taxon>
        <taxon>Parnassiinae</taxon>
        <taxon>Parnassini</taxon>
        <taxon>Parnassius</taxon>
        <taxon>Parnassius</taxon>
    </lineage>
</organism>
<dbReference type="EMBL" id="CAJQZP010000117">
    <property type="protein sequence ID" value="CAG4939165.1"/>
    <property type="molecule type" value="Genomic_DNA"/>
</dbReference>
<gene>
    <name evidence="1" type="ORF">PAPOLLO_LOCUS1751</name>
</gene>
<comment type="caution">
    <text evidence="1">The sequence shown here is derived from an EMBL/GenBank/DDBJ whole genome shotgun (WGS) entry which is preliminary data.</text>
</comment>
<reference evidence="1" key="1">
    <citation type="submission" date="2021-04" db="EMBL/GenBank/DDBJ databases">
        <authorList>
            <person name="Tunstrom K."/>
        </authorList>
    </citation>
    <scope>NUCLEOTIDE SEQUENCE</scope>
</reference>
<name>A0A8S3W3S7_PARAO</name>